<dbReference type="Proteomes" id="UP000199365">
    <property type="component" value="Unassembled WGS sequence"/>
</dbReference>
<accession>A0A1H1KKQ7</accession>
<evidence type="ECO:0000313" key="2">
    <source>
        <dbReference type="Proteomes" id="UP000199365"/>
    </source>
</evidence>
<dbReference type="RefSeq" id="WP_090812709.1">
    <property type="nucleotide sequence ID" value="NZ_FNKX01000005.1"/>
</dbReference>
<reference evidence="2" key="1">
    <citation type="submission" date="2016-10" db="EMBL/GenBank/DDBJ databases">
        <authorList>
            <person name="Varghese N."/>
            <person name="Submissions S."/>
        </authorList>
    </citation>
    <scope>NUCLEOTIDE SEQUENCE [LARGE SCALE GENOMIC DNA]</scope>
    <source>
        <strain evidence="2">DUS833</strain>
    </source>
</reference>
<gene>
    <name evidence="1" type="ORF">SAMN05445850_8295</name>
</gene>
<keyword evidence="2" id="KW-1185">Reference proteome</keyword>
<protein>
    <submittedName>
        <fullName evidence="1">Uncharacterized protein</fullName>
    </submittedName>
</protein>
<dbReference type="EMBL" id="FNKX01000005">
    <property type="protein sequence ID" value="SDR62600.1"/>
    <property type="molecule type" value="Genomic_DNA"/>
</dbReference>
<dbReference type="STRING" id="157910.SAMN05445850_8295"/>
<organism evidence="1 2">
    <name type="scientific">Paraburkholderia tuberum</name>
    <dbReference type="NCBI Taxonomy" id="157910"/>
    <lineage>
        <taxon>Bacteria</taxon>
        <taxon>Pseudomonadati</taxon>
        <taxon>Pseudomonadota</taxon>
        <taxon>Betaproteobacteria</taxon>
        <taxon>Burkholderiales</taxon>
        <taxon>Burkholderiaceae</taxon>
        <taxon>Paraburkholderia</taxon>
    </lineage>
</organism>
<proteinExistence type="predicted"/>
<sequence>MTVSAAGMLLSNTPVNRGALIHPPKGYDDFAALGLVTVYAAGAKAPNLILHDIGAQAGAINGWAAKGNSAVVLVNADALLADLLTSNPIVTGRVKAAVSAGKTVRVFWAACAVQEQRPQFPSVYFNGRAVAQAALAYSRANPTNIPAKNAAAAADQWSMSRPGDTAGTVAAAAKIDVTTASLLKPL</sequence>
<name>A0A1H1KKQ7_9BURK</name>
<dbReference type="AlphaFoldDB" id="A0A1H1KKQ7"/>
<evidence type="ECO:0000313" key="1">
    <source>
        <dbReference type="EMBL" id="SDR62600.1"/>
    </source>
</evidence>